<feature type="transmembrane region" description="Helical" evidence="1">
    <location>
        <begin position="170"/>
        <end position="190"/>
    </location>
</feature>
<dbReference type="Proteomes" id="UP001595886">
    <property type="component" value="Unassembled WGS sequence"/>
</dbReference>
<protein>
    <submittedName>
        <fullName evidence="3">Type II CAAX prenyl endopeptidase Rce1 family protein</fullName>
    </submittedName>
</protein>
<evidence type="ECO:0000259" key="2">
    <source>
        <dbReference type="Pfam" id="PF02517"/>
    </source>
</evidence>
<dbReference type="Pfam" id="PF02517">
    <property type="entry name" value="Rce1-like"/>
    <property type="match status" value="1"/>
</dbReference>
<keyword evidence="1" id="KW-0812">Transmembrane</keyword>
<evidence type="ECO:0000313" key="4">
    <source>
        <dbReference type="Proteomes" id="UP001595886"/>
    </source>
</evidence>
<evidence type="ECO:0000313" key="3">
    <source>
        <dbReference type="EMBL" id="MFC4820603.1"/>
    </source>
</evidence>
<evidence type="ECO:0000256" key="1">
    <source>
        <dbReference type="SAM" id="Phobius"/>
    </source>
</evidence>
<accession>A0ABV9QV01</accession>
<comment type="caution">
    <text evidence="3">The sequence shown here is derived from an EMBL/GenBank/DDBJ whole genome shotgun (WGS) entry which is preliminary data.</text>
</comment>
<reference evidence="4" key="1">
    <citation type="journal article" date="2019" name="Int. J. Syst. Evol. Microbiol.">
        <title>The Global Catalogue of Microorganisms (GCM) 10K type strain sequencing project: providing services to taxonomists for standard genome sequencing and annotation.</title>
        <authorList>
            <consortium name="The Broad Institute Genomics Platform"/>
            <consortium name="The Broad Institute Genome Sequencing Center for Infectious Disease"/>
            <person name="Wu L."/>
            <person name="Ma J."/>
        </authorList>
    </citation>
    <scope>NUCLEOTIDE SEQUENCE [LARGE SCALE GENOMIC DNA]</scope>
    <source>
        <strain evidence="4">CCUG 30340</strain>
    </source>
</reference>
<feature type="transmembrane region" description="Helical" evidence="1">
    <location>
        <begin position="196"/>
        <end position="220"/>
    </location>
</feature>
<dbReference type="EMBL" id="JBHSHD010000007">
    <property type="protein sequence ID" value="MFC4820603.1"/>
    <property type="molecule type" value="Genomic_DNA"/>
</dbReference>
<organism evidence="3 4">
    <name type="scientific">Dokdonella ginsengisoli</name>
    <dbReference type="NCBI Taxonomy" id="363846"/>
    <lineage>
        <taxon>Bacteria</taxon>
        <taxon>Pseudomonadati</taxon>
        <taxon>Pseudomonadota</taxon>
        <taxon>Gammaproteobacteria</taxon>
        <taxon>Lysobacterales</taxon>
        <taxon>Rhodanobacteraceae</taxon>
        <taxon>Dokdonella</taxon>
    </lineage>
</organism>
<keyword evidence="1" id="KW-0472">Membrane</keyword>
<keyword evidence="1" id="KW-1133">Transmembrane helix</keyword>
<dbReference type="RefSeq" id="WP_380020468.1">
    <property type="nucleotide sequence ID" value="NZ_JBHSHD010000007.1"/>
</dbReference>
<sequence>MSRSPPQLRIALLLGVAGAWATALLFPYLLALKPGALAGLPVTPGVLMLAQSLQAGVIVFLLAWAGLKLGATSGLGAPWLAAWLYARARPAAANWPLAIALGASAAVTVLVAIAAFGAPLEAIRTPALWKGLLAAPYGAIVEETACRVFLMGSVAWLLGRCCAGEAKPWIMPAAIVVAALLFGAGHLPAASQLAPLTAAIVVRVLAYNAIAGLAFGWLYWKRGLEHAVLAHLCADLVLHVAAPAMA</sequence>
<feature type="transmembrane region" description="Helical" evidence="1">
    <location>
        <begin position="55"/>
        <end position="85"/>
    </location>
</feature>
<dbReference type="InterPro" id="IPR003675">
    <property type="entry name" value="Rce1/LyrA-like_dom"/>
</dbReference>
<name>A0ABV9QV01_9GAMM</name>
<keyword evidence="4" id="KW-1185">Reference proteome</keyword>
<gene>
    <name evidence="3" type="ORF">ACFO6Q_09720</name>
</gene>
<feature type="domain" description="CAAX prenyl protease 2/Lysostaphin resistance protein A-like" evidence="2">
    <location>
        <begin position="127"/>
        <end position="236"/>
    </location>
</feature>
<proteinExistence type="predicted"/>
<feature type="transmembrane region" description="Helical" evidence="1">
    <location>
        <begin position="97"/>
        <end position="117"/>
    </location>
</feature>